<evidence type="ECO:0000256" key="4">
    <source>
        <dbReference type="SAM" id="Phobius"/>
    </source>
</evidence>
<evidence type="ECO:0008006" key="7">
    <source>
        <dbReference type="Google" id="ProtNLM"/>
    </source>
</evidence>
<feature type="transmembrane region" description="Helical" evidence="4">
    <location>
        <begin position="430"/>
        <end position="447"/>
    </location>
</feature>
<keyword evidence="5" id="KW-1185">Reference proteome</keyword>
<evidence type="ECO:0000313" key="5">
    <source>
        <dbReference type="Proteomes" id="UP000035681"/>
    </source>
</evidence>
<dbReference type="InterPro" id="IPR011009">
    <property type="entry name" value="Kinase-like_dom_sf"/>
</dbReference>
<dbReference type="GO" id="GO:0004305">
    <property type="term" value="F:ethanolamine kinase activity"/>
    <property type="evidence" value="ECO:0007669"/>
    <property type="project" value="TreeGrafter"/>
</dbReference>
<dbReference type="GO" id="GO:0006646">
    <property type="term" value="P:phosphatidylethanolamine biosynthetic process"/>
    <property type="evidence" value="ECO:0007669"/>
    <property type="project" value="TreeGrafter"/>
</dbReference>
<keyword evidence="4" id="KW-0472">Membrane</keyword>
<keyword evidence="1" id="KW-0443">Lipid metabolism</keyword>
<feature type="transmembrane region" description="Helical" evidence="4">
    <location>
        <begin position="453"/>
        <end position="473"/>
    </location>
</feature>
<dbReference type="Pfam" id="PF01633">
    <property type="entry name" value="Choline_kinase"/>
    <property type="match status" value="1"/>
</dbReference>
<keyword evidence="2" id="KW-1208">Phospholipid metabolism</keyword>
<feature type="transmembrane region" description="Helical" evidence="4">
    <location>
        <begin position="582"/>
        <end position="602"/>
    </location>
</feature>
<dbReference type="PANTHER" id="PTHR22603">
    <property type="entry name" value="CHOLINE/ETHANOALAMINE KINASE"/>
    <property type="match status" value="1"/>
</dbReference>
<dbReference type="GO" id="GO:0005737">
    <property type="term" value="C:cytoplasm"/>
    <property type="evidence" value="ECO:0007669"/>
    <property type="project" value="TreeGrafter"/>
</dbReference>
<dbReference type="WBParaSite" id="TCONS_00009177.p1">
    <property type="protein sequence ID" value="TCONS_00009177.p1"/>
    <property type="gene ID" value="XLOC_007017"/>
</dbReference>
<accession>A0AAF5D9X8</accession>
<keyword evidence="4" id="KW-0812">Transmembrane</keyword>
<feature type="transmembrane region" description="Helical" evidence="4">
    <location>
        <begin position="388"/>
        <end position="409"/>
    </location>
</feature>
<comment type="similarity">
    <text evidence="3">Belongs to the choline/ethanolamine kinase family.</text>
</comment>
<keyword evidence="1" id="KW-0594">Phospholipid biosynthesis</keyword>
<reference evidence="6" key="1">
    <citation type="submission" date="2024-02" db="UniProtKB">
        <authorList>
            <consortium name="WormBaseParasite"/>
        </authorList>
    </citation>
    <scope>IDENTIFICATION</scope>
</reference>
<keyword evidence="4" id="KW-1133">Transmembrane helix</keyword>
<sequence length="626" mass="73378">MENEDNFLNLDGSFNSKNLTNLLEKYLSKKFIIDNNNLWKFEKINGGYSNILIKATNESNKKTIVIRLFGSCMSSHHIISRANLISMYLSENKMGPKLYGIFSKGTIEEFLQGRNLTRKELHLPEINKKIGYYMGIIHKIELPLIKIPTFWDDVKSWLNKIKKEEEEILQDYNILKHNLNDDELSKKLGFKVKQINENGNTYLKIYIKQTLFSSTKTIPKTTSIKELYEEYKLILSKISKSKSPVVFCHSDLHEGNILYNQENDTILPIDYEYSCYNNRGFDFAQTLNHYAWEYDASNKYGYNIFLNEYPTTKQLMSFFENYKKANNTNSSIEELINESVLFQEVPHFVWFIWGLEKHFSLLHNYIIVKIINETSKLCIFSLTLIKKLLPLSFFQTILTFLTSFAHSGNRHGSLYVLQKKEKNNIDTKDYYLLCPLAFFASLSWLEFGNIEYNTFTLLFTPILAISRGFFLLYAKNTFNEVTKNDHNINFNNFCLNICMITSLMLFIPSIISASTSVVNADASWESIDYTLIGLSFIYMIGMKYSEFKLFLEVDLRYYAVMEHTKFFFASIGQWYIQNMAHATIYAFVGKILYVISLIRFWICQNKTKKVEINTTKHSDNKQEKYF</sequence>
<proteinExistence type="inferred from homology"/>
<evidence type="ECO:0000256" key="2">
    <source>
        <dbReference type="ARBA" id="ARBA00023264"/>
    </source>
</evidence>
<dbReference type="SUPFAM" id="SSF56112">
    <property type="entry name" value="Protein kinase-like (PK-like)"/>
    <property type="match status" value="1"/>
</dbReference>
<name>A0AAF5D9X8_STRER</name>
<dbReference type="GO" id="GO:0004103">
    <property type="term" value="F:choline kinase activity"/>
    <property type="evidence" value="ECO:0007669"/>
    <property type="project" value="TreeGrafter"/>
</dbReference>
<protein>
    <recommendedName>
        <fullName evidence="7">Choline/ethanolamine kinase</fullName>
    </recommendedName>
</protein>
<dbReference type="Gene3D" id="3.90.1200.10">
    <property type="match status" value="1"/>
</dbReference>
<feature type="transmembrane region" description="Helical" evidence="4">
    <location>
        <begin position="493"/>
        <end position="514"/>
    </location>
</feature>
<evidence type="ECO:0000256" key="1">
    <source>
        <dbReference type="ARBA" id="ARBA00023209"/>
    </source>
</evidence>
<evidence type="ECO:0000313" key="6">
    <source>
        <dbReference type="WBParaSite" id="TCONS_00009177.p1"/>
    </source>
</evidence>
<dbReference type="Proteomes" id="UP000035681">
    <property type="component" value="Unplaced"/>
</dbReference>
<dbReference type="Gene3D" id="3.30.200.20">
    <property type="entry name" value="Phosphorylase Kinase, domain 1"/>
    <property type="match status" value="1"/>
</dbReference>
<dbReference type="AlphaFoldDB" id="A0AAF5D9X8"/>
<keyword evidence="1" id="KW-0444">Lipid biosynthesis</keyword>
<organism evidence="5 6">
    <name type="scientific">Strongyloides stercoralis</name>
    <name type="common">Threadworm</name>
    <dbReference type="NCBI Taxonomy" id="6248"/>
    <lineage>
        <taxon>Eukaryota</taxon>
        <taxon>Metazoa</taxon>
        <taxon>Ecdysozoa</taxon>
        <taxon>Nematoda</taxon>
        <taxon>Chromadorea</taxon>
        <taxon>Rhabditida</taxon>
        <taxon>Tylenchina</taxon>
        <taxon>Panagrolaimomorpha</taxon>
        <taxon>Strongyloidoidea</taxon>
        <taxon>Strongyloididae</taxon>
        <taxon>Strongyloides</taxon>
    </lineage>
</organism>
<dbReference type="PANTHER" id="PTHR22603:SF93">
    <property type="entry name" value="RE24176P"/>
    <property type="match status" value="1"/>
</dbReference>
<evidence type="ECO:0000256" key="3">
    <source>
        <dbReference type="ARBA" id="ARBA00038211"/>
    </source>
</evidence>